<dbReference type="InterPro" id="IPR037912">
    <property type="entry name" value="MCRS1"/>
</dbReference>
<dbReference type="GO" id="GO:0044545">
    <property type="term" value="C:NSL complex"/>
    <property type="evidence" value="ECO:0007669"/>
    <property type="project" value="TreeGrafter"/>
</dbReference>
<dbReference type="GO" id="GO:0071339">
    <property type="term" value="C:MLL1 complex"/>
    <property type="evidence" value="ECO:0007669"/>
    <property type="project" value="InterPro"/>
</dbReference>
<dbReference type="InterPro" id="IPR025999">
    <property type="entry name" value="MCRS_N"/>
</dbReference>
<organism evidence="2">
    <name type="scientific">Davidia involucrata</name>
    <name type="common">Dove tree</name>
    <dbReference type="NCBI Taxonomy" id="16924"/>
    <lineage>
        <taxon>Eukaryota</taxon>
        <taxon>Viridiplantae</taxon>
        <taxon>Streptophyta</taxon>
        <taxon>Embryophyta</taxon>
        <taxon>Tracheophyta</taxon>
        <taxon>Spermatophyta</taxon>
        <taxon>Magnoliopsida</taxon>
        <taxon>eudicotyledons</taxon>
        <taxon>Gunneridae</taxon>
        <taxon>Pentapetalae</taxon>
        <taxon>asterids</taxon>
        <taxon>Cornales</taxon>
        <taxon>Nyssaceae</taxon>
        <taxon>Davidia</taxon>
    </lineage>
</organism>
<dbReference type="PROSITE" id="PS50006">
    <property type="entry name" value="FHA_DOMAIN"/>
    <property type="match status" value="1"/>
</dbReference>
<name>A0A5B7AAH5_DAVIN</name>
<evidence type="ECO:0000259" key="1">
    <source>
        <dbReference type="PROSITE" id="PS50006"/>
    </source>
</evidence>
<dbReference type="GO" id="GO:0002151">
    <property type="term" value="F:G-quadruplex RNA binding"/>
    <property type="evidence" value="ECO:0007669"/>
    <property type="project" value="InterPro"/>
</dbReference>
<proteinExistence type="predicted"/>
<evidence type="ECO:0000313" key="2">
    <source>
        <dbReference type="EMBL" id="MPA53770.1"/>
    </source>
</evidence>
<dbReference type="InterPro" id="IPR008984">
    <property type="entry name" value="SMAD_FHA_dom_sf"/>
</dbReference>
<reference evidence="2" key="1">
    <citation type="submission" date="2019-08" db="EMBL/GenBank/DDBJ databases">
        <title>Reference gene set and small RNA set construction with multiple tissues from Davidia involucrata Baill.</title>
        <authorList>
            <person name="Yang H."/>
            <person name="Zhou C."/>
            <person name="Li G."/>
            <person name="Wang J."/>
            <person name="Gao P."/>
            <person name="Wang M."/>
            <person name="Wang R."/>
            <person name="Zhao Y."/>
        </authorList>
    </citation>
    <scope>NUCLEOTIDE SEQUENCE</scope>
    <source>
        <tissue evidence="2">Mixed with DoveR01_LX</tissue>
    </source>
</reference>
<sequence length="925" mass="102118">MAAAAPISTWIPEDDLLLKNAVEAGASLEALAKGAVQFSRRFTFQELRDRWHSLLYDPDISAQASSHMVELELSASNLSSKFNRSDNSKESKEVPAKRKVGSIRRQYYAMRKRIRSEFFNTADLGFLSESNLLDCGGNGGDLQEHVTLDNGPSVGNCMLGDCISNHFQVQETDFDILHHTFPQTMRDFAADNAVDNTGEAFHTGCSDSLEDNHRNRIGTNDSLFEFPENVSSLSVKEMLRNEGRESFQQNNAHKDITRTLEDNLVEFGRCSGVEEMGPSQPLPLQPLPDRKLFETDDSKTKPSSNFNSMNDNLQNICSGFKRRQHFNSLDSDGNTAFHTMEFSSPLPTMPLWRTMEDISAPAMPVNMNLGDKSHGAEEISTIPGYDDGKNKSSSGYDVVHPGPMLRDRHNGDGFINSSAISDGEFADLSDSIFNFSNEDDNIFMDVDGKDTTDKSSYDSFNTLLLSSPNNIQKDDVPNVETKALMVSNTCLATPSDACPAEPEVITTPFHAVHGDQQIVCHPEVNLPSTSVLNSKSLEYNDGNTYCTLNTEDPEIPCNDDIFLLIHPATSFTSSATPPITVDAIDLPSSTAIERDSERGLSLRNKGEDRAPSFMLSNMVGLNMLPETGPDHELVACAGKSELPDTNCLTVVPRQANKALANPSQCRSTHATPNSATDGKLKEDVIKVELGMIDAPAILREMTSHAEAGSVKMTLPEFVVNPSTSDQEESESENDVPYFSDIEAMILEMDLGPYEQDSYISRQVSRYQCEDSKRTIIRLEQCARSSLQRAMASQGALAILYGHRLKHHIRKTEVILGRSTDDVEVDIDLGKEGRANKISRRQAIIKMEGDGSFSLKNLGRSSISVNGKGVATGQLVTLSSSCLIEIRGMSFVFEMDHKSVRRYLDNITKKSQGKNTNFEWSPEEEP</sequence>
<dbReference type="AlphaFoldDB" id="A0A5B7AAH5"/>
<dbReference type="GO" id="GO:0031011">
    <property type="term" value="C:Ino80 complex"/>
    <property type="evidence" value="ECO:0007669"/>
    <property type="project" value="InterPro"/>
</dbReference>
<feature type="domain" description="FHA" evidence="1">
    <location>
        <begin position="813"/>
        <end position="869"/>
    </location>
</feature>
<dbReference type="EMBL" id="GHES01023211">
    <property type="protein sequence ID" value="MPA53770.1"/>
    <property type="molecule type" value="Transcribed_RNA"/>
</dbReference>
<dbReference type="InterPro" id="IPR000253">
    <property type="entry name" value="FHA_dom"/>
</dbReference>
<dbReference type="SMART" id="SM00240">
    <property type="entry name" value="FHA"/>
    <property type="match status" value="1"/>
</dbReference>
<accession>A0A5B7AAH5</accession>
<dbReference type="Gene3D" id="2.60.200.20">
    <property type="match status" value="1"/>
</dbReference>
<gene>
    <name evidence="2" type="ORF">Din_023211</name>
</gene>
<dbReference type="Pfam" id="PF13325">
    <property type="entry name" value="MCRS_N"/>
    <property type="match status" value="1"/>
</dbReference>
<protein>
    <recommendedName>
        <fullName evidence="1">FHA domain-containing protein</fullName>
    </recommendedName>
</protein>
<dbReference type="PANTHER" id="PTHR13233:SF13">
    <property type="entry name" value="FHA DOMAIN-CONTAINING PROTEIN"/>
    <property type="match status" value="1"/>
</dbReference>
<dbReference type="Pfam" id="PF00498">
    <property type="entry name" value="FHA"/>
    <property type="match status" value="1"/>
</dbReference>
<dbReference type="GO" id="GO:0045944">
    <property type="term" value="P:positive regulation of transcription by RNA polymerase II"/>
    <property type="evidence" value="ECO:0007669"/>
    <property type="project" value="TreeGrafter"/>
</dbReference>
<dbReference type="SUPFAM" id="SSF49879">
    <property type="entry name" value="SMAD/FHA domain"/>
    <property type="match status" value="1"/>
</dbReference>
<dbReference type="PANTHER" id="PTHR13233">
    <property type="entry name" value="MICROSPHERULE PROTEIN 1"/>
    <property type="match status" value="1"/>
</dbReference>
<dbReference type="CDD" id="cd22687">
    <property type="entry name" value="FHA_MCRS1"/>
    <property type="match status" value="1"/>
</dbReference>